<keyword evidence="10 11" id="KW-0413">Isomerase</keyword>
<sequence length="727" mass="78885">MTETVPKRRVKVLLPMPAGNGYDYAVPEGLDLRPGDFVTVPLGPRQVTGVVWPDASDPSVPDEKLKTVVRRFDAPPLAPQLLDFADWAARYYMVPRGAILRMVVRGEQGLSEVKGKTGYRKAPLPQGLRMTPKREAVLAVAGERALSAKELAEAAGVTEGVVRGLADAGALVPVMFDPDPPFTPPNPHLPGRALEEGQAAAAEELRKLIGEGKGTALLDGVTGSGKTEVYLEAVAAALKADAQAQVLVMLPEIALTLPFLKRLEERFGAPPAHWHSDVSSAGRRRVWKRVLDGTCRLVVGARSALFLPWQNLKLIVVDEEHDPAYKQQDGILYHARDMAVAMGARQQFPVVLASATPSLETVLNAEEGRYRRVMLPSRFGPAVMPDVHVCDMRAHPPDQGRWLAGPAVAAINDTLAQKKQVLLYLNRRGYAPVTLCRRCGERMTAPDSDTWLVEHKYTNRLVCHQTGFSMPKPEKCPHCGGEDTLAGCGPGVERVAEEARERWPDARIEIFSSDTVDRPGSAKELLSRMTAGEIDILVATQAAAKGHNFPGLTLVVGVDADLGLSGGDLRAAERTYQVLSQVAGRAGRAADRGSVILQSYQPQHPVAAALAAGSRDDFLQAELFSREEIGMPPFGRLAGLILSAKEEPKLMADARALAQAVPHAEGIEVWGPAPAPFYRLRGVYRQRFLVKGTKRSNLQAFIADWLGTVKPTSAVRRVVDIDPYSFL</sequence>
<dbReference type="Pfam" id="PF17764">
    <property type="entry name" value="PriA_3primeBD"/>
    <property type="match status" value="1"/>
</dbReference>
<dbReference type="NCBIfam" id="NF004070">
    <property type="entry name" value="PRK05580.2-2"/>
    <property type="match status" value="1"/>
</dbReference>
<keyword evidence="6 11" id="KW-0347">Helicase</keyword>
<keyword evidence="9 11" id="KW-0238">DNA-binding</keyword>
<dbReference type="InterPro" id="IPR005259">
    <property type="entry name" value="PriA"/>
</dbReference>
<dbReference type="SUPFAM" id="SSF52540">
    <property type="entry name" value="P-loop containing nucleoside triphosphate hydrolases"/>
    <property type="match status" value="1"/>
</dbReference>
<feature type="binding site" evidence="11">
    <location>
        <position position="479"/>
    </location>
    <ligand>
        <name>Zn(2+)</name>
        <dbReference type="ChEBI" id="CHEBI:29105"/>
        <label>1</label>
    </ligand>
</feature>
<comment type="caution">
    <text evidence="11">Lacks conserved residue(s) required for the propagation of feature annotation.</text>
</comment>
<dbReference type="SMART" id="SM00490">
    <property type="entry name" value="HELICc"/>
    <property type="match status" value="1"/>
</dbReference>
<proteinExistence type="inferred from homology"/>
<dbReference type="Pfam" id="PF00271">
    <property type="entry name" value="Helicase_C"/>
    <property type="match status" value="1"/>
</dbReference>
<evidence type="ECO:0000256" key="3">
    <source>
        <dbReference type="ARBA" id="ARBA00022723"/>
    </source>
</evidence>
<protein>
    <recommendedName>
        <fullName evidence="11">Replication restart protein PriA</fullName>
    </recommendedName>
    <alternativeName>
        <fullName evidence="11">ATP-dependent DNA helicase PriA</fullName>
        <ecNumber evidence="11">5.6.2.4</ecNumber>
    </alternativeName>
    <alternativeName>
        <fullName evidence="11">DNA 3'-5' helicase PriA</fullName>
    </alternativeName>
</protein>
<evidence type="ECO:0000256" key="7">
    <source>
        <dbReference type="ARBA" id="ARBA00022833"/>
    </source>
</evidence>
<comment type="cofactor">
    <cofactor evidence="11">
        <name>Zn(2+)</name>
        <dbReference type="ChEBI" id="CHEBI:29105"/>
    </cofactor>
    <text evidence="11">Binds 2 zinc ions per subunit.</text>
</comment>
<dbReference type="PANTHER" id="PTHR30580:SF0">
    <property type="entry name" value="PRIMOSOMAL PROTEIN N"/>
    <property type="match status" value="1"/>
</dbReference>
<keyword evidence="14" id="KW-1185">Reference proteome</keyword>
<dbReference type="Gene3D" id="3.40.50.300">
    <property type="entry name" value="P-loop containing nucleotide triphosphate hydrolases"/>
    <property type="match status" value="2"/>
</dbReference>
<evidence type="ECO:0000256" key="8">
    <source>
        <dbReference type="ARBA" id="ARBA00022840"/>
    </source>
</evidence>
<reference evidence="14" key="1">
    <citation type="journal article" date="2019" name="Int. J. Syst. Evol. Microbiol.">
        <title>The Global Catalogue of Microorganisms (GCM) 10K type strain sequencing project: providing services to taxonomists for standard genome sequencing and annotation.</title>
        <authorList>
            <consortium name="The Broad Institute Genomics Platform"/>
            <consortium name="The Broad Institute Genome Sequencing Center for Infectious Disease"/>
            <person name="Wu L."/>
            <person name="Ma J."/>
        </authorList>
    </citation>
    <scope>NUCLEOTIDE SEQUENCE [LARGE SCALE GENOMIC DNA]</scope>
    <source>
        <strain evidence="14">KCTC 22245</strain>
    </source>
</reference>
<evidence type="ECO:0000313" key="13">
    <source>
        <dbReference type="EMBL" id="MFC3302062.1"/>
    </source>
</evidence>
<dbReference type="Pfam" id="PF18074">
    <property type="entry name" value="PriA_C"/>
    <property type="match status" value="1"/>
</dbReference>
<comment type="catalytic activity">
    <reaction evidence="11">
        <text>Couples ATP hydrolysis with the unwinding of duplex DNA by translocating in the 3'-5' direction.</text>
        <dbReference type="EC" id="5.6.2.4"/>
    </reaction>
</comment>
<comment type="similarity">
    <text evidence="11">Belongs to the helicase family. PriA subfamily.</text>
</comment>
<evidence type="ECO:0000256" key="5">
    <source>
        <dbReference type="ARBA" id="ARBA00022801"/>
    </source>
</evidence>
<dbReference type="InterPro" id="IPR041236">
    <property type="entry name" value="PriA_C"/>
</dbReference>
<dbReference type="InterPro" id="IPR011545">
    <property type="entry name" value="DEAD/DEAH_box_helicase_dom"/>
</dbReference>
<feature type="domain" description="Helicase ATP-binding" evidence="12">
    <location>
        <begin position="207"/>
        <end position="375"/>
    </location>
</feature>
<dbReference type="InterPro" id="IPR014001">
    <property type="entry name" value="Helicase_ATP-bd"/>
</dbReference>
<keyword evidence="8 11" id="KW-0067">ATP-binding</keyword>
<evidence type="ECO:0000259" key="12">
    <source>
        <dbReference type="PROSITE" id="PS51192"/>
    </source>
</evidence>
<gene>
    <name evidence="11" type="primary">priA</name>
    <name evidence="13" type="ORF">ACFONP_04885</name>
</gene>
<evidence type="ECO:0000256" key="6">
    <source>
        <dbReference type="ARBA" id="ARBA00022806"/>
    </source>
</evidence>
<feature type="binding site" evidence="11">
    <location>
        <position position="436"/>
    </location>
    <ligand>
        <name>Zn(2+)</name>
        <dbReference type="ChEBI" id="CHEBI:29105"/>
        <label>1</label>
    </ligand>
</feature>
<dbReference type="SMART" id="SM00487">
    <property type="entry name" value="DEXDc"/>
    <property type="match status" value="1"/>
</dbReference>
<evidence type="ECO:0000256" key="2">
    <source>
        <dbReference type="ARBA" id="ARBA00022705"/>
    </source>
</evidence>
<keyword evidence="4 11" id="KW-0547">Nucleotide-binding</keyword>
<dbReference type="InterPro" id="IPR027417">
    <property type="entry name" value="P-loop_NTPase"/>
</dbReference>
<evidence type="ECO:0000256" key="9">
    <source>
        <dbReference type="ARBA" id="ARBA00023125"/>
    </source>
</evidence>
<evidence type="ECO:0000256" key="1">
    <source>
        <dbReference type="ARBA" id="ARBA00022515"/>
    </source>
</evidence>
<dbReference type="GO" id="GO:0016787">
    <property type="term" value="F:hydrolase activity"/>
    <property type="evidence" value="ECO:0007669"/>
    <property type="project" value="UniProtKB-KW"/>
</dbReference>
<evidence type="ECO:0000256" key="10">
    <source>
        <dbReference type="ARBA" id="ARBA00023235"/>
    </source>
</evidence>
<dbReference type="RefSeq" id="WP_189574842.1">
    <property type="nucleotide sequence ID" value="NZ_BMXU01000001.1"/>
</dbReference>
<keyword evidence="2 11" id="KW-0235">DNA replication</keyword>
<dbReference type="Proteomes" id="UP001595607">
    <property type="component" value="Unassembled WGS sequence"/>
</dbReference>
<name>A0ABV7MAY4_9PROT</name>
<keyword evidence="3 11" id="KW-0479">Metal-binding</keyword>
<dbReference type="InterPro" id="IPR042115">
    <property type="entry name" value="PriA_3primeBD_sf"/>
</dbReference>
<feature type="binding site" evidence="11">
    <location>
        <position position="476"/>
    </location>
    <ligand>
        <name>Zn(2+)</name>
        <dbReference type="ChEBI" id="CHEBI:29105"/>
        <label>1</label>
    </ligand>
</feature>
<dbReference type="InterPro" id="IPR041222">
    <property type="entry name" value="PriA_3primeBD"/>
</dbReference>
<evidence type="ECO:0000313" key="14">
    <source>
        <dbReference type="Proteomes" id="UP001595607"/>
    </source>
</evidence>
<dbReference type="HAMAP" id="MF_00983">
    <property type="entry name" value="PriA"/>
    <property type="match status" value="1"/>
</dbReference>
<dbReference type="EMBL" id="JBHRVA010000002">
    <property type="protein sequence ID" value="MFC3302062.1"/>
    <property type="molecule type" value="Genomic_DNA"/>
</dbReference>
<comment type="subunit">
    <text evidence="11">Component of the replication restart primosome.</text>
</comment>
<comment type="catalytic activity">
    <reaction evidence="11">
        <text>ATP + H2O = ADP + phosphate + H(+)</text>
        <dbReference type="Rhea" id="RHEA:13065"/>
        <dbReference type="ChEBI" id="CHEBI:15377"/>
        <dbReference type="ChEBI" id="CHEBI:15378"/>
        <dbReference type="ChEBI" id="CHEBI:30616"/>
        <dbReference type="ChEBI" id="CHEBI:43474"/>
        <dbReference type="ChEBI" id="CHEBI:456216"/>
        <dbReference type="EC" id="5.6.2.4"/>
    </reaction>
</comment>
<evidence type="ECO:0000256" key="11">
    <source>
        <dbReference type="HAMAP-Rule" id="MF_00983"/>
    </source>
</evidence>
<evidence type="ECO:0000256" key="4">
    <source>
        <dbReference type="ARBA" id="ARBA00022741"/>
    </source>
</evidence>
<keyword evidence="1 11" id="KW-0639">Primosome</keyword>
<dbReference type="Gene3D" id="3.40.1440.60">
    <property type="entry name" value="PriA, 3(prime) DNA-binding domain"/>
    <property type="match status" value="1"/>
</dbReference>
<feature type="binding site" evidence="11">
    <location>
        <position position="439"/>
    </location>
    <ligand>
        <name>Zn(2+)</name>
        <dbReference type="ChEBI" id="CHEBI:29105"/>
        <label>1</label>
    </ligand>
</feature>
<organism evidence="13 14">
    <name type="scientific">Parvularcula lutaonensis</name>
    <dbReference type="NCBI Taxonomy" id="491923"/>
    <lineage>
        <taxon>Bacteria</taxon>
        <taxon>Pseudomonadati</taxon>
        <taxon>Pseudomonadota</taxon>
        <taxon>Alphaproteobacteria</taxon>
        <taxon>Parvularculales</taxon>
        <taxon>Parvularculaceae</taxon>
        <taxon>Parvularcula</taxon>
    </lineage>
</organism>
<comment type="function">
    <text evidence="11">Initiates the restart of stalled replication forks, which reloads the replicative helicase on sites other than the origin of replication. Recognizes and binds to abandoned replication forks and remodels them to uncover a helicase loading site. Promotes assembly of the primosome at these replication forks.</text>
</comment>
<keyword evidence="5 11" id="KW-0378">Hydrolase</keyword>
<dbReference type="PANTHER" id="PTHR30580">
    <property type="entry name" value="PRIMOSOMAL PROTEIN N"/>
    <property type="match status" value="1"/>
</dbReference>
<feature type="binding site" evidence="11">
    <location>
        <position position="463"/>
    </location>
    <ligand>
        <name>Zn(2+)</name>
        <dbReference type="ChEBI" id="CHEBI:29105"/>
        <label>2</label>
    </ligand>
</feature>
<dbReference type="InterPro" id="IPR001650">
    <property type="entry name" value="Helicase_C-like"/>
</dbReference>
<dbReference type="NCBIfam" id="TIGR00595">
    <property type="entry name" value="priA"/>
    <property type="match status" value="1"/>
</dbReference>
<dbReference type="EC" id="5.6.2.4" evidence="11"/>
<comment type="caution">
    <text evidence="13">The sequence shown here is derived from an EMBL/GenBank/DDBJ whole genome shotgun (WGS) entry which is preliminary data.</text>
</comment>
<keyword evidence="7 11" id="KW-0862">Zinc</keyword>
<dbReference type="PROSITE" id="PS51192">
    <property type="entry name" value="HELICASE_ATP_BIND_1"/>
    <property type="match status" value="1"/>
</dbReference>
<dbReference type="Pfam" id="PF00270">
    <property type="entry name" value="DEAD"/>
    <property type="match status" value="1"/>
</dbReference>
<accession>A0ABV7MAY4</accession>